<gene>
    <name evidence="4" type="ORF">WG622_17560</name>
</gene>
<evidence type="ECO:0000256" key="2">
    <source>
        <dbReference type="SAM" id="Phobius"/>
    </source>
</evidence>
<dbReference type="InterPro" id="IPR003869">
    <property type="entry name" value="Polysac_CapD-like"/>
</dbReference>
<name>A0ABU8QKY1_9RHOB</name>
<dbReference type="SUPFAM" id="SSF51735">
    <property type="entry name" value="NAD(P)-binding Rossmann-fold domains"/>
    <property type="match status" value="2"/>
</dbReference>
<evidence type="ECO:0000313" key="5">
    <source>
        <dbReference type="Proteomes" id="UP001368270"/>
    </source>
</evidence>
<keyword evidence="2" id="KW-0472">Membrane</keyword>
<evidence type="ECO:0000256" key="1">
    <source>
        <dbReference type="ARBA" id="ARBA00007430"/>
    </source>
</evidence>
<dbReference type="RefSeq" id="WP_339404706.1">
    <property type="nucleotide sequence ID" value="NZ_JBBGAZ010000016.1"/>
</dbReference>
<keyword evidence="2" id="KW-0812">Transmembrane</keyword>
<proteinExistence type="inferred from homology"/>
<keyword evidence="5" id="KW-1185">Reference proteome</keyword>
<sequence>MFNDLLNFLFRLNRATKRVIQVLADALIIVLAFSFAMALRLDSFAFAANPEPWIVLVFVLPVTIGVFTKLGHYRAIVRYVSTKAVWIVVAGAGISAFTMAISALVLDLPIPRSVSLIYFLILALLSGGARMTMRILHASSRQDQRKKVAIYGAGEAGRQLLRALSSSLEYKPVLFIDDNERLQGFEVSGLPVMSFRMASQALEGLGVRAILLAMPSASRSIRKNIINQLERFPVEVKTLPGMADLIEGKASVNELRNVSIEELLGRDPVPPRPELMAKNIRNQIVLVSGAGGSIGGELCRQIIQQRPKKLVLLDVSEFALYKIHEELTEFCQREGCGDTIILPTICSVQNELRVSEILSTLNVDTIYHAAAYKHVPLIEQNIIEGIQNNVFGTRTLAKAAIRCGVKSFTLVSTDKAVRPTNFMGASKRLAELVCQSLATNQSSTVFSIVRFGNVLGSSGSVIPRFRKQIESGGPITVTHKEINRYFMTIPEAAQLVIQASSMAQGGDVFVLDMGDPVRIVDLADKMVRLHGLTPYFEVGGETGDICIQITGLRPGEKLFEELLIGDSPMATSHPRIMRAQELQLSLQDMTELLERIIDLIARSDLEQLRTLFLETSLGFSPTSDFVDVVFSEQDQIGEMVHSKPDLRLAN</sequence>
<dbReference type="EMBL" id="JBBGAZ010000016">
    <property type="protein sequence ID" value="MEJ5220065.1"/>
    <property type="molecule type" value="Genomic_DNA"/>
</dbReference>
<dbReference type="Pfam" id="PF02719">
    <property type="entry name" value="Polysacc_synt_2"/>
    <property type="match status" value="1"/>
</dbReference>
<evidence type="ECO:0000313" key="4">
    <source>
        <dbReference type="EMBL" id="MEJ5220065.1"/>
    </source>
</evidence>
<feature type="transmembrane region" description="Helical" evidence="2">
    <location>
        <begin position="116"/>
        <end position="136"/>
    </location>
</feature>
<comment type="caution">
    <text evidence="4">The sequence shown here is derived from an EMBL/GenBank/DDBJ whole genome shotgun (WGS) entry which is preliminary data.</text>
</comment>
<keyword evidence="2" id="KW-1133">Transmembrane helix</keyword>
<feature type="transmembrane region" description="Helical" evidence="2">
    <location>
        <begin position="84"/>
        <end position="104"/>
    </location>
</feature>
<feature type="transmembrane region" description="Helical" evidence="2">
    <location>
        <begin position="20"/>
        <end position="41"/>
    </location>
</feature>
<reference evidence="4 5" key="1">
    <citation type="submission" date="2024-03" db="EMBL/GenBank/DDBJ databases">
        <title>Cognatishimia coralii sp. nov., a marine bacterium isolated from coral surrounding seawater.</title>
        <authorList>
            <person name="Liu X."/>
            <person name="Liu S."/>
            <person name="Sun H."/>
            <person name="Zhang Y."/>
        </authorList>
    </citation>
    <scope>NUCLEOTIDE SEQUENCE [LARGE SCALE GENOMIC DNA]</scope>
    <source>
        <strain evidence="4 5">D5M38</strain>
    </source>
</reference>
<evidence type="ECO:0000259" key="3">
    <source>
        <dbReference type="Pfam" id="PF02719"/>
    </source>
</evidence>
<dbReference type="PANTHER" id="PTHR43318:SF1">
    <property type="entry name" value="POLYSACCHARIDE BIOSYNTHESIS PROTEIN EPSC-RELATED"/>
    <property type="match status" value="1"/>
</dbReference>
<dbReference type="InterPro" id="IPR051203">
    <property type="entry name" value="Polysaccharide_Synthase-Rel"/>
</dbReference>
<dbReference type="CDD" id="cd05237">
    <property type="entry name" value="UDP_invert_4-6DH_SDR_e"/>
    <property type="match status" value="1"/>
</dbReference>
<accession>A0ABU8QKY1</accession>
<protein>
    <submittedName>
        <fullName evidence="4">Nucleoside-diphosphate sugar epimerase/dehydratase</fullName>
    </submittedName>
</protein>
<dbReference type="Pfam" id="PF13727">
    <property type="entry name" value="CoA_binding_3"/>
    <property type="match status" value="1"/>
</dbReference>
<feature type="transmembrane region" description="Helical" evidence="2">
    <location>
        <begin position="53"/>
        <end position="72"/>
    </location>
</feature>
<feature type="domain" description="Polysaccharide biosynthesis protein CapD-like" evidence="3">
    <location>
        <begin position="285"/>
        <end position="580"/>
    </location>
</feature>
<dbReference type="Proteomes" id="UP001368270">
    <property type="component" value="Unassembled WGS sequence"/>
</dbReference>
<organism evidence="4 5">
    <name type="scientific">Cognatishimia coralii</name>
    <dbReference type="NCBI Taxonomy" id="3083254"/>
    <lineage>
        <taxon>Bacteria</taxon>
        <taxon>Pseudomonadati</taxon>
        <taxon>Pseudomonadota</taxon>
        <taxon>Alphaproteobacteria</taxon>
        <taxon>Rhodobacterales</taxon>
        <taxon>Paracoccaceae</taxon>
        <taxon>Cognatishimia</taxon>
    </lineage>
</organism>
<comment type="similarity">
    <text evidence="1">Belongs to the polysaccharide synthase family.</text>
</comment>
<dbReference type="PANTHER" id="PTHR43318">
    <property type="entry name" value="UDP-N-ACETYLGLUCOSAMINE 4,6-DEHYDRATASE"/>
    <property type="match status" value="1"/>
</dbReference>
<dbReference type="Gene3D" id="3.40.50.720">
    <property type="entry name" value="NAD(P)-binding Rossmann-like Domain"/>
    <property type="match status" value="2"/>
</dbReference>
<dbReference type="InterPro" id="IPR036291">
    <property type="entry name" value="NAD(P)-bd_dom_sf"/>
</dbReference>